<proteinExistence type="predicted"/>
<dbReference type="EMBL" id="MCGR01000020">
    <property type="protein sequence ID" value="ORY82970.1"/>
    <property type="molecule type" value="Genomic_DNA"/>
</dbReference>
<dbReference type="STRING" id="106004.A0A1Y2FG99"/>
<organism evidence="2 3">
    <name type="scientific">Leucosporidium creatinivorum</name>
    <dbReference type="NCBI Taxonomy" id="106004"/>
    <lineage>
        <taxon>Eukaryota</taxon>
        <taxon>Fungi</taxon>
        <taxon>Dikarya</taxon>
        <taxon>Basidiomycota</taxon>
        <taxon>Pucciniomycotina</taxon>
        <taxon>Microbotryomycetes</taxon>
        <taxon>Leucosporidiales</taxon>
        <taxon>Leucosporidium</taxon>
    </lineage>
</organism>
<dbReference type="InParanoid" id="A0A1Y2FG99"/>
<gene>
    <name evidence="2" type="ORF">BCR35DRAFT_352127</name>
</gene>
<dbReference type="Gene3D" id="3.30.710.10">
    <property type="entry name" value="Potassium Channel Kv1.1, Chain A"/>
    <property type="match status" value="1"/>
</dbReference>
<dbReference type="AlphaFoldDB" id="A0A1Y2FG99"/>
<dbReference type="OrthoDB" id="3164835at2759"/>
<keyword evidence="3" id="KW-1185">Reference proteome</keyword>
<evidence type="ECO:0000259" key="1">
    <source>
        <dbReference type="PROSITE" id="PS50097"/>
    </source>
</evidence>
<accession>A0A1Y2FG99</accession>
<name>A0A1Y2FG99_9BASI</name>
<dbReference type="PROSITE" id="PS50097">
    <property type="entry name" value="BTB"/>
    <property type="match status" value="1"/>
</dbReference>
<dbReference type="InterPro" id="IPR000210">
    <property type="entry name" value="BTB/POZ_dom"/>
</dbReference>
<comment type="caution">
    <text evidence="2">The sequence shown here is derived from an EMBL/GenBank/DDBJ whole genome shotgun (WGS) entry which is preliminary data.</text>
</comment>
<dbReference type="InterPro" id="IPR011333">
    <property type="entry name" value="SKP1/BTB/POZ_sf"/>
</dbReference>
<feature type="domain" description="BTB" evidence="1">
    <location>
        <begin position="22"/>
        <end position="92"/>
    </location>
</feature>
<evidence type="ECO:0000313" key="2">
    <source>
        <dbReference type="EMBL" id="ORY82970.1"/>
    </source>
</evidence>
<protein>
    <recommendedName>
        <fullName evidence="1">BTB domain-containing protein</fullName>
    </recommendedName>
</protein>
<reference evidence="2 3" key="1">
    <citation type="submission" date="2016-07" db="EMBL/GenBank/DDBJ databases">
        <title>Pervasive Adenine N6-methylation of Active Genes in Fungi.</title>
        <authorList>
            <consortium name="DOE Joint Genome Institute"/>
            <person name="Mondo S.J."/>
            <person name="Dannebaum R.O."/>
            <person name="Kuo R.C."/>
            <person name="Labutti K."/>
            <person name="Haridas S."/>
            <person name="Kuo A."/>
            <person name="Salamov A."/>
            <person name="Ahrendt S.R."/>
            <person name="Lipzen A."/>
            <person name="Sullivan W."/>
            <person name="Andreopoulos W.B."/>
            <person name="Clum A."/>
            <person name="Lindquist E."/>
            <person name="Daum C."/>
            <person name="Ramamoorthy G.K."/>
            <person name="Gryganskyi A."/>
            <person name="Culley D."/>
            <person name="Magnuson J.K."/>
            <person name="James T.Y."/>
            <person name="O'Malley M.A."/>
            <person name="Stajich J.E."/>
            <person name="Spatafora J.W."/>
            <person name="Visel A."/>
            <person name="Grigoriev I.V."/>
        </authorList>
    </citation>
    <scope>NUCLEOTIDE SEQUENCE [LARGE SCALE GENOMIC DNA]</scope>
    <source>
        <strain evidence="2 3">62-1032</strain>
    </source>
</reference>
<dbReference type="SMART" id="SM00225">
    <property type="entry name" value="BTB"/>
    <property type="match status" value="1"/>
</dbReference>
<evidence type="ECO:0000313" key="3">
    <source>
        <dbReference type="Proteomes" id="UP000193467"/>
    </source>
</evidence>
<sequence length="308" mass="34146">MSTTPGNEPPAKISETFNASDADVILVSSDNVGFRVHRANLCASSTIFKDMFDVGSEVSGAQELPTVPLQESSATLEVVLPYIYPKRLKSFALEQLEMIYQIIRALDKYGIERGMEAVLGCLVEQSLVGDTPTDASTAILTLALAVHMGRKHLQDLAVKRLVKDHNLTPEELIGLSKSPAEHLPSATPCFAKLRKLLIRRKEALRRARESASTELVHALQHLGELYDDGYGGYITEEDPWRTRCHSLSAALFLWDAVRDETTSASMAELEKRERAQFTRLERDDSVSEAFRVAWSSQLECLSGLPDTL</sequence>
<dbReference type="Pfam" id="PF00651">
    <property type="entry name" value="BTB"/>
    <property type="match status" value="1"/>
</dbReference>
<dbReference type="Proteomes" id="UP000193467">
    <property type="component" value="Unassembled WGS sequence"/>
</dbReference>
<dbReference type="SUPFAM" id="SSF54695">
    <property type="entry name" value="POZ domain"/>
    <property type="match status" value="1"/>
</dbReference>